<dbReference type="PANTHER" id="PTHR32401">
    <property type="entry name" value="CONCANAVALIN A-LIKE LECTIN FAMILY PROTEIN"/>
    <property type="match status" value="1"/>
</dbReference>
<dbReference type="Proteomes" id="UP001642260">
    <property type="component" value="Unassembled WGS sequence"/>
</dbReference>
<dbReference type="Pfam" id="PF00139">
    <property type="entry name" value="Lectin_legB"/>
    <property type="match status" value="1"/>
</dbReference>
<dbReference type="AlphaFoldDB" id="A0ABC8MA33"/>
<dbReference type="PANTHER" id="PTHR32401:SF49">
    <property type="entry name" value="OS10G0129200 PROTEIN"/>
    <property type="match status" value="1"/>
</dbReference>
<dbReference type="InterPro" id="IPR013320">
    <property type="entry name" value="ConA-like_dom_sf"/>
</dbReference>
<feature type="domain" description="Legume lectin" evidence="4">
    <location>
        <begin position="2"/>
        <end position="232"/>
    </location>
</feature>
<keyword evidence="3" id="KW-1133">Transmembrane helix</keyword>
<sequence>MEGDATVTPDGLLRLTDQKPNTIVTTFYRKAVRLLEPHRNVRSFSTCIVFAINPTSSKEGGYGFTFTLSPTPYGRRADSGQYMGLFSDVTNGNPRNHVFAVEFDTVQGFDDGYHRMGSHIGVNFNSLASEFEGPVLFYKNDRREEFLLQTGEPIKADITYDGFTKLLNVTVYPAEISPSPVRPSISVPVPKLSRIIEEEMYVGFTAATGDGERSSAHDVMGWSFKSGGEHPVAATKLNLSELPHPPTNTAEKSGYSSDKIGLIAFAAISGAALIVAFVIYRKKRGETLEDWEVTHPHRMSYRDLDSATDGFSEERIIGSGGFGTVFRGSLSSSLGEILHSVDERLEACYDTEEAREALLVGLLCCHMRPECRPSIGLVLSYLNSEESVPNINETWGISAFSTTSLAPFSLTKTSSCSAQTG</sequence>
<evidence type="ECO:0000256" key="1">
    <source>
        <dbReference type="ARBA" id="ARBA00007606"/>
    </source>
</evidence>
<dbReference type="EMBL" id="CAKOAT010999890">
    <property type="protein sequence ID" value="CAH8392950.1"/>
    <property type="molecule type" value="Genomic_DNA"/>
</dbReference>
<organism evidence="5 6">
    <name type="scientific">Eruca vesicaria subsp. sativa</name>
    <name type="common">Garden rocket</name>
    <name type="synonym">Eruca sativa</name>
    <dbReference type="NCBI Taxonomy" id="29727"/>
    <lineage>
        <taxon>Eukaryota</taxon>
        <taxon>Viridiplantae</taxon>
        <taxon>Streptophyta</taxon>
        <taxon>Embryophyta</taxon>
        <taxon>Tracheophyta</taxon>
        <taxon>Spermatophyta</taxon>
        <taxon>Magnoliopsida</taxon>
        <taxon>eudicotyledons</taxon>
        <taxon>Gunneridae</taxon>
        <taxon>Pentapetalae</taxon>
        <taxon>rosids</taxon>
        <taxon>malvids</taxon>
        <taxon>Brassicales</taxon>
        <taxon>Brassicaceae</taxon>
        <taxon>Brassiceae</taxon>
        <taxon>Eruca</taxon>
    </lineage>
</organism>
<evidence type="ECO:0000256" key="2">
    <source>
        <dbReference type="ARBA" id="ARBA00022734"/>
    </source>
</evidence>
<evidence type="ECO:0000256" key="3">
    <source>
        <dbReference type="SAM" id="Phobius"/>
    </source>
</evidence>
<comment type="similarity">
    <text evidence="1">Belongs to the leguminous lectin family.</text>
</comment>
<evidence type="ECO:0000313" key="6">
    <source>
        <dbReference type="Proteomes" id="UP001642260"/>
    </source>
</evidence>
<name>A0ABC8MA33_ERUVS</name>
<feature type="transmembrane region" description="Helical" evidence="3">
    <location>
        <begin position="260"/>
        <end position="280"/>
    </location>
</feature>
<evidence type="ECO:0000259" key="4">
    <source>
        <dbReference type="Pfam" id="PF00139"/>
    </source>
</evidence>
<dbReference type="InterPro" id="IPR011009">
    <property type="entry name" value="Kinase-like_dom_sf"/>
</dbReference>
<proteinExistence type="inferred from homology"/>
<evidence type="ECO:0000313" key="5">
    <source>
        <dbReference type="EMBL" id="CAH8392950.1"/>
    </source>
</evidence>
<gene>
    <name evidence="5" type="ORF">ERUC_LOCUS45433</name>
</gene>
<dbReference type="InterPro" id="IPR050258">
    <property type="entry name" value="Leguminous_Lectin"/>
</dbReference>
<dbReference type="SUPFAM" id="SSF49899">
    <property type="entry name" value="Concanavalin A-like lectins/glucanases"/>
    <property type="match status" value="1"/>
</dbReference>
<dbReference type="Gene3D" id="3.30.200.20">
    <property type="entry name" value="Phosphorylase Kinase, domain 1"/>
    <property type="match status" value="1"/>
</dbReference>
<keyword evidence="3" id="KW-0472">Membrane</keyword>
<keyword evidence="2" id="KW-0430">Lectin</keyword>
<keyword evidence="6" id="KW-1185">Reference proteome</keyword>
<dbReference type="SUPFAM" id="SSF56112">
    <property type="entry name" value="Protein kinase-like (PK-like)"/>
    <property type="match status" value="1"/>
</dbReference>
<dbReference type="CDD" id="cd06899">
    <property type="entry name" value="lectin_legume_LecRK_Arcelin_ConA"/>
    <property type="match status" value="1"/>
</dbReference>
<dbReference type="GO" id="GO:0030246">
    <property type="term" value="F:carbohydrate binding"/>
    <property type="evidence" value="ECO:0007669"/>
    <property type="project" value="UniProtKB-KW"/>
</dbReference>
<accession>A0ABC8MA33</accession>
<protein>
    <recommendedName>
        <fullName evidence="4">Legume lectin domain-containing protein</fullName>
    </recommendedName>
</protein>
<dbReference type="InterPro" id="IPR001220">
    <property type="entry name" value="Legume_lectin_dom"/>
</dbReference>
<comment type="caution">
    <text evidence="5">The sequence shown here is derived from an EMBL/GenBank/DDBJ whole genome shotgun (WGS) entry which is preliminary data.</text>
</comment>
<reference evidence="5 6" key="1">
    <citation type="submission" date="2022-03" db="EMBL/GenBank/DDBJ databases">
        <authorList>
            <person name="Macdonald S."/>
            <person name="Ahmed S."/>
            <person name="Newling K."/>
        </authorList>
    </citation>
    <scope>NUCLEOTIDE SEQUENCE [LARGE SCALE GENOMIC DNA]</scope>
</reference>
<dbReference type="Gene3D" id="2.60.120.200">
    <property type="match status" value="1"/>
</dbReference>
<keyword evidence="3" id="KW-0812">Transmembrane</keyword>